<dbReference type="GO" id="GO:0003676">
    <property type="term" value="F:nucleic acid binding"/>
    <property type="evidence" value="ECO:0007669"/>
    <property type="project" value="InterPro"/>
</dbReference>
<dbReference type="OrthoDB" id="1933590at2759"/>
<dbReference type="InterPro" id="IPR001878">
    <property type="entry name" value="Znf_CCHC"/>
</dbReference>
<dbReference type="Pfam" id="PF14223">
    <property type="entry name" value="Retrotran_gag_2"/>
    <property type="match status" value="1"/>
</dbReference>
<dbReference type="SUPFAM" id="SSF53098">
    <property type="entry name" value="Ribonuclease H-like"/>
    <property type="match status" value="1"/>
</dbReference>
<evidence type="ECO:0000313" key="6">
    <source>
        <dbReference type="EMBL" id="KAD4178102.1"/>
    </source>
</evidence>
<keyword evidence="1" id="KW-0645">Protease</keyword>
<dbReference type="PROSITE" id="PS50994">
    <property type="entry name" value="INTEGRASE"/>
    <property type="match status" value="1"/>
</dbReference>
<feature type="compositionally biased region" description="Basic and acidic residues" evidence="3">
    <location>
        <begin position="155"/>
        <end position="164"/>
    </location>
</feature>
<dbReference type="InterPro" id="IPR025724">
    <property type="entry name" value="GAG-pre-integrase_dom"/>
</dbReference>
<feature type="compositionally biased region" description="Polar residues" evidence="3">
    <location>
        <begin position="204"/>
        <end position="217"/>
    </location>
</feature>
<keyword evidence="2" id="KW-0863">Zinc-finger</keyword>
<keyword evidence="7" id="KW-1185">Reference proteome</keyword>
<dbReference type="GO" id="GO:0006508">
    <property type="term" value="P:proteolysis"/>
    <property type="evidence" value="ECO:0007669"/>
    <property type="project" value="UniProtKB-KW"/>
</dbReference>
<dbReference type="Gene3D" id="3.30.420.10">
    <property type="entry name" value="Ribonuclease H-like superfamily/Ribonuclease H"/>
    <property type="match status" value="1"/>
</dbReference>
<organism evidence="6 7">
    <name type="scientific">Mikania micrantha</name>
    <name type="common">bitter vine</name>
    <dbReference type="NCBI Taxonomy" id="192012"/>
    <lineage>
        <taxon>Eukaryota</taxon>
        <taxon>Viridiplantae</taxon>
        <taxon>Streptophyta</taxon>
        <taxon>Embryophyta</taxon>
        <taxon>Tracheophyta</taxon>
        <taxon>Spermatophyta</taxon>
        <taxon>Magnoliopsida</taxon>
        <taxon>eudicotyledons</taxon>
        <taxon>Gunneridae</taxon>
        <taxon>Pentapetalae</taxon>
        <taxon>asterids</taxon>
        <taxon>campanulids</taxon>
        <taxon>Asterales</taxon>
        <taxon>Asteraceae</taxon>
        <taxon>Asteroideae</taxon>
        <taxon>Heliantheae alliance</taxon>
        <taxon>Eupatorieae</taxon>
        <taxon>Mikania</taxon>
    </lineage>
</organism>
<dbReference type="AlphaFoldDB" id="A0A5N6MXJ2"/>
<comment type="caution">
    <text evidence="6">The sequence shown here is derived from an EMBL/GenBank/DDBJ whole genome shotgun (WGS) entry which is preliminary data.</text>
</comment>
<sequence>MVSTKFEIEKFDGKNDFSLWRVKMRALLVHQGLAEALAGGEARVPEGATEAQRKEITDKWKETGMSAGKSIEDHTDEFNKLILDLENIEIVLDEEDQAIIFLTSLPQHYDHFVDTLLYGRESLTMEEVLSALNSRELKKRSDLKDEGGEGLFVRGRADQRDQRGSKNRGATRSRSRYRRRCYVCQSEKHLKRDCPELKKRKNDFNGNKQSSNYTQSDDQSDGYDSCEVLMATDAISGEGWVLDSGCSFHMTFLKDSFCDLEMKDMGTVKLGDDRACKVLGVGDVMLKLNNGSEVKLQSVRYVPDLKRCLISMGTLEKEGMYVCFKDGKAKVIKGSMVWFTGSRKGNNIYMLDGGAIFDKALNVVKVNDTPAQLWHKRLGHISQHGMKELDKQGVFGNLSNCEIGFCETCILGKAHKVWFGRNTTKTKGLLDYIHADLWGPSRQITLGGARYFLSIMDDRSRRVWVYLLKCKSEAFVRFVEWKTLVEKQTERKVKKLRTDNGLEFCSADFNGFCKKEGIARHLTVPGTPQQNGLVERMNRTLLDRVRCMLQNSGLPRSFWGEAVTTAAYLINRSPSSALNKMTPIEVWSGKKGSYHHLRVFGSLAYAQVSQGKLEPRAQKCVFLGYPEGIKGYRLWRLENSKAIVSRDVTFNEDIVYKDLIGSDKAEDELSKSHSGVHIEFRMNEKISIPF</sequence>
<name>A0A5N6MXJ2_9ASTR</name>
<feature type="region of interest" description="Disordered" evidence="3">
    <location>
        <begin position="198"/>
        <end position="221"/>
    </location>
</feature>
<evidence type="ECO:0008006" key="8">
    <source>
        <dbReference type="Google" id="ProtNLM"/>
    </source>
</evidence>
<dbReference type="Pfam" id="PF00665">
    <property type="entry name" value="rve"/>
    <property type="match status" value="1"/>
</dbReference>
<proteinExistence type="predicted"/>
<feature type="region of interest" description="Disordered" evidence="3">
    <location>
        <begin position="148"/>
        <end position="174"/>
    </location>
</feature>
<dbReference type="InterPro" id="IPR054722">
    <property type="entry name" value="PolX-like_BBD"/>
</dbReference>
<evidence type="ECO:0000259" key="4">
    <source>
        <dbReference type="PROSITE" id="PS50158"/>
    </source>
</evidence>
<evidence type="ECO:0000256" key="1">
    <source>
        <dbReference type="ARBA" id="ARBA00022670"/>
    </source>
</evidence>
<reference evidence="6 7" key="1">
    <citation type="submission" date="2019-05" db="EMBL/GenBank/DDBJ databases">
        <title>Mikania micrantha, genome provides insights into the molecular mechanism of rapid growth.</title>
        <authorList>
            <person name="Liu B."/>
        </authorList>
    </citation>
    <scope>NUCLEOTIDE SEQUENCE [LARGE SCALE GENOMIC DNA]</scope>
    <source>
        <strain evidence="6">NLD-2019</strain>
        <tissue evidence="6">Leaf</tissue>
    </source>
</reference>
<dbReference type="Pfam" id="PF13976">
    <property type="entry name" value="gag_pre-integrs"/>
    <property type="match status" value="1"/>
</dbReference>
<feature type="domain" description="Integrase catalytic" evidence="5">
    <location>
        <begin position="421"/>
        <end position="591"/>
    </location>
</feature>
<dbReference type="GO" id="GO:0008270">
    <property type="term" value="F:zinc ion binding"/>
    <property type="evidence" value="ECO:0007669"/>
    <property type="project" value="UniProtKB-KW"/>
</dbReference>
<dbReference type="GO" id="GO:0015074">
    <property type="term" value="P:DNA integration"/>
    <property type="evidence" value="ECO:0007669"/>
    <property type="project" value="InterPro"/>
</dbReference>
<evidence type="ECO:0000259" key="5">
    <source>
        <dbReference type="PROSITE" id="PS50994"/>
    </source>
</evidence>
<dbReference type="InterPro" id="IPR039537">
    <property type="entry name" value="Retrotran_Ty1/copia-like"/>
</dbReference>
<dbReference type="InterPro" id="IPR001584">
    <property type="entry name" value="Integrase_cat-core"/>
</dbReference>
<dbReference type="PANTHER" id="PTHR42648:SF28">
    <property type="entry name" value="TRANSPOSON-ENCODED PROTEIN WITH RIBONUCLEASE H-LIKE AND RETROVIRUS ZINC FINGER-LIKE DOMAINS"/>
    <property type="match status" value="1"/>
</dbReference>
<dbReference type="EMBL" id="SZYD01000014">
    <property type="protein sequence ID" value="KAD4178102.1"/>
    <property type="molecule type" value="Genomic_DNA"/>
</dbReference>
<dbReference type="SMART" id="SM00343">
    <property type="entry name" value="ZnF_C2HC"/>
    <property type="match status" value="1"/>
</dbReference>
<dbReference type="GO" id="GO:0008233">
    <property type="term" value="F:peptidase activity"/>
    <property type="evidence" value="ECO:0007669"/>
    <property type="project" value="UniProtKB-KW"/>
</dbReference>
<dbReference type="PROSITE" id="PS50158">
    <property type="entry name" value="ZF_CCHC"/>
    <property type="match status" value="1"/>
</dbReference>
<feature type="domain" description="CCHC-type" evidence="4">
    <location>
        <begin position="179"/>
        <end position="196"/>
    </location>
</feature>
<dbReference type="InterPro" id="IPR057670">
    <property type="entry name" value="SH3_retrovirus"/>
</dbReference>
<evidence type="ECO:0000256" key="3">
    <source>
        <dbReference type="SAM" id="MobiDB-lite"/>
    </source>
</evidence>
<dbReference type="InterPro" id="IPR036397">
    <property type="entry name" value="RNaseH_sf"/>
</dbReference>
<evidence type="ECO:0000256" key="2">
    <source>
        <dbReference type="PROSITE-ProRule" id="PRU00047"/>
    </source>
</evidence>
<keyword evidence="2" id="KW-0479">Metal-binding</keyword>
<accession>A0A5N6MXJ2</accession>
<dbReference type="Proteomes" id="UP000326396">
    <property type="component" value="Linkage Group LG4"/>
</dbReference>
<dbReference type="Pfam" id="PF25597">
    <property type="entry name" value="SH3_retrovirus"/>
    <property type="match status" value="1"/>
</dbReference>
<dbReference type="InterPro" id="IPR036875">
    <property type="entry name" value="Znf_CCHC_sf"/>
</dbReference>
<dbReference type="Pfam" id="PF22936">
    <property type="entry name" value="Pol_BBD"/>
    <property type="match status" value="1"/>
</dbReference>
<keyword evidence="1" id="KW-0378">Hydrolase</keyword>
<dbReference type="SUPFAM" id="SSF57756">
    <property type="entry name" value="Retrovirus zinc finger-like domains"/>
    <property type="match status" value="1"/>
</dbReference>
<protein>
    <recommendedName>
        <fullName evidence="8">Integrase catalytic domain-containing protein</fullName>
    </recommendedName>
</protein>
<evidence type="ECO:0000313" key="7">
    <source>
        <dbReference type="Proteomes" id="UP000326396"/>
    </source>
</evidence>
<gene>
    <name evidence="6" type="ORF">E3N88_26693</name>
</gene>
<keyword evidence="2" id="KW-0862">Zinc</keyword>
<feature type="compositionally biased region" description="Basic residues" evidence="3">
    <location>
        <begin position="165"/>
        <end position="174"/>
    </location>
</feature>
<dbReference type="InterPro" id="IPR012337">
    <property type="entry name" value="RNaseH-like_sf"/>
</dbReference>
<dbReference type="PANTHER" id="PTHR42648">
    <property type="entry name" value="TRANSPOSASE, PUTATIVE-RELATED"/>
    <property type="match status" value="1"/>
</dbReference>